<protein>
    <submittedName>
        <fullName evidence="3">Uncharacterized protein</fullName>
    </submittedName>
</protein>
<dbReference type="InterPro" id="IPR036691">
    <property type="entry name" value="Endo/exonu/phosph_ase_sf"/>
</dbReference>
<keyword evidence="1" id="KW-0175">Coiled coil</keyword>
<accession>A0ABN9SRY6</accession>
<feature type="non-terminal residue" evidence="3">
    <location>
        <position position="390"/>
    </location>
</feature>
<dbReference type="Gene3D" id="3.60.10.10">
    <property type="entry name" value="Endonuclease/exonuclease/phosphatase"/>
    <property type="match status" value="1"/>
</dbReference>
<evidence type="ECO:0000313" key="4">
    <source>
        <dbReference type="Proteomes" id="UP001189429"/>
    </source>
</evidence>
<organism evidence="3 4">
    <name type="scientific">Prorocentrum cordatum</name>
    <dbReference type="NCBI Taxonomy" id="2364126"/>
    <lineage>
        <taxon>Eukaryota</taxon>
        <taxon>Sar</taxon>
        <taxon>Alveolata</taxon>
        <taxon>Dinophyceae</taxon>
        <taxon>Prorocentrales</taxon>
        <taxon>Prorocentraceae</taxon>
        <taxon>Prorocentrum</taxon>
    </lineage>
</organism>
<feature type="compositionally biased region" description="Basic and acidic residues" evidence="2">
    <location>
        <begin position="338"/>
        <end position="355"/>
    </location>
</feature>
<dbReference type="EMBL" id="CAUYUJ010012880">
    <property type="protein sequence ID" value="CAK0834750.1"/>
    <property type="molecule type" value="Genomic_DNA"/>
</dbReference>
<feature type="compositionally biased region" description="Basic and acidic residues" evidence="2">
    <location>
        <begin position="374"/>
        <end position="390"/>
    </location>
</feature>
<gene>
    <name evidence="3" type="ORF">PCOR1329_LOCUS32090</name>
</gene>
<comment type="caution">
    <text evidence="3">The sequence shown here is derived from an EMBL/GenBank/DDBJ whole genome shotgun (WGS) entry which is preliminary data.</text>
</comment>
<keyword evidence="4" id="KW-1185">Reference proteome</keyword>
<proteinExistence type="predicted"/>
<reference evidence="3" key="1">
    <citation type="submission" date="2023-10" db="EMBL/GenBank/DDBJ databases">
        <authorList>
            <person name="Chen Y."/>
            <person name="Shah S."/>
            <person name="Dougan E. K."/>
            <person name="Thang M."/>
            <person name="Chan C."/>
        </authorList>
    </citation>
    <scope>NUCLEOTIDE SEQUENCE [LARGE SCALE GENOMIC DNA]</scope>
</reference>
<feature type="coiled-coil region" evidence="1">
    <location>
        <begin position="239"/>
        <end position="297"/>
    </location>
</feature>
<evidence type="ECO:0000256" key="1">
    <source>
        <dbReference type="SAM" id="Coils"/>
    </source>
</evidence>
<evidence type="ECO:0000313" key="3">
    <source>
        <dbReference type="EMBL" id="CAK0834750.1"/>
    </source>
</evidence>
<sequence>MPHPVLTYSCGSRCTSLVFQASRWKASDGHGAFASGCMDHHDRPFIVQQFDDISASGGGRRIIVVAAHYPHSKDRRKLRDALASVAEATGVQGTILIADTNEDFSVSNDKVMRDINAPGNLWVSTDLHNTCCWNNGVNSFAQGNTYDRIIANFGRMASTTVLPLPVWGRTGEFHRAVRGVLLDAPAEASGDEVHLRALQDNISRKAPLRQLGSVARPAGAAPAEAPRSGDVEIRKLILSAQQREEAENLTKKLEKAQADLDQAHLSEKKALEGRKEAERLAKAAARNEREAERLNAVAADEVLVAASAAARAEQLRQEIQNNTEGKVVAESLATRLKEEEDLDSAHQGEARKTQEKATSLKNKAAELSASSDYMMKEAESREKAAKKEVE</sequence>
<feature type="region of interest" description="Disordered" evidence="2">
    <location>
        <begin position="338"/>
        <end position="390"/>
    </location>
</feature>
<evidence type="ECO:0000256" key="2">
    <source>
        <dbReference type="SAM" id="MobiDB-lite"/>
    </source>
</evidence>
<dbReference type="Proteomes" id="UP001189429">
    <property type="component" value="Unassembled WGS sequence"/>
</dbReference>
<name>A0ABN9SRY6_9DINO</name>